<evidence type="ECO:0000313" key="4">
    <source>
        <dbReference type="EMBL" id="PVD31334.1"/>
    </source>
</evidence>
<gene>
    <name evidence="4" type="ORF">C0Q70_06746</name>
</gene>
<dbReference type="GO" id="GO:0005764">
    <property type="term" value="C:lysosome"/>
    <property type="evidence" value="ECO:0007669"/>
    <property type="project" value="UniProtKB-SubCell"/>
</dbReference>
<dbReference type="InterPro" id="IPR056603">
    <property type="entry name" value="HTH_NPRL3"/>
</dbReference>
<dbReference type="InterPro" id="IPR005365">
    <property type="entry name" value="Npr3"/>
</dbReference>
<evidence type="ECO:0000256" key="1">
    <source>
        <dbReference type="ARBA" id="ARBA00010546"/>
    </source>
</evidence>
<sequence>MSELNPVAIILVTSGTRGDRLLFRYPFESENVKESSFISRQNPYALKISEDRLSEGRKQQTSTLIHNSMLVGFEDKTLANLLAVKTRLCGSKFNVKIDEVRFVGFPVQLEHSPKSTSKQQQTQNVTGKHHRINTVNAVFALRANIIDSAIDCYHTLAKQLIVALRHEEERCQYLSLQSKIIRSVFDEVAALPEDCIKNPFRLILQRSQIAKELKQVYVGLVERGMVSLHINRWIEVNFCMPHKVHVIVTGSHVIHLEPEDMKRCLSSLRPYHGLLFLQPEGEVLDSLPMDASPALVRMIKMVTPLKNLQTLALDCDLSLSQVFALACHLVYWGKARVIYPLCESNVYILSPMANTLVNSTLVEDFVEHFPGRSLHLELSEFSLPCLLREKRDMLEHPQLQAQRVQIVVWMLQQGLLMQLHTYIFFVRPDRKGQGSFGASISIAEFSSSNIHPQVVEESFFSYVMDDHTNLERAPSMSDVASINSDESASGLPVPSAMILPGLLSSMTGKHLSKSPSLEVSSDGTIVTEEMKAQWQKHGTLLKELSAADKAAVLKCPAAKNLDDLQLFARLFPYFNGKHHLEEIMFYENIRRSQLLTLLDKFKDVLITCCHQDLATTFYARRAFKFYQPEWTLSMAVMRANCDVVHGEGSIVPFICESQMRVLIVMKLLM</sequence>
<keyword evidence="2" id="KW-0732">Signal</keyword>
<dbReference type="AlphaFoldDB" id="A0A2T7PD41"/>
<feature type="domain" description="GATOR1 complex protein NPRL3 C-terminal HTH" evidence="3">
    <location>
        <begin position="546"/>
        <end position="606"/>
    </location>
</feature>
<dbReference type="OrthoDB" id="18648at2759"/>
<evidence type="ECO:0000259" key="3">
    <source>
        <dbReference type="Pfam" id="PF24064"/>
    </source>
</evidence>
<dbReference type="PANTHER" id="PTHR13153">
    <property type="entry name" value="CGTHBA PROTEIN -14 GENE PROTEIN"/>
    <property type="match status" value="1"/>
</dbReference>
<accession>A0A2T7PD41</accession>
<dbReference type="Pfam" id="PF24064">
    <property type="entry name" value="HTH_NPRL3"/>
    <property type="match status" value="1"/>
</dbReference>
<dbReference type="Pfam" id="PF03666">
    <property type="entry name" value="NPR3"/>
    <property type="match status" value="1"/>
</dbReference>
<keyword evidence="5" id="KW-1185">Reference proteome</keyword>
<name>A0A2T7PD41_POMCA</name>
<evidence type="ECO:0000313" key="5">
    <source>
        <dbReference type="Proteomes" id="UP000245119"/>
    </source>
</evidence>
<comment type="function">
    <text evidence="2">As a component of the GATOR1 complex functions as an inhibitor of the amino acid-sensing branch of the TORC1 pathway.</text>
</comment>
<reference evidence="4 5" key="1">
    <citation type="submission" date="2018-04" db="EMBL/GenBank/DDBJ databases">
        <title>The genome of golden apple snail Pomacea canaliculata provides insight into stress tolerance and invasive adaptation.</title>
        <authorList>
            <person name="Liu C."/>
            <person name="Liu B."/>
            <person name="Ren Y."/>
            <person name="Zhang Y."/>
            <person name="Wang H."/>
            <person name="Li S."/>
            <person name="Jiang F."/>
            <person name="Yin L."/>
            <person name="Zhang G."/>
            <person name="Qian W."/>
            <person name="Fan W."/>
        </authorList>
    </citation>
    <scope>NUCLEOTIDE SEQUENCE [LARGE SCALE GENOMIC DNA]</scope>
    <source>
        <strain evidence="4">SZHN2017</strain>
        <tissue evidence="4">Muscle</tissue>
    </source>
</reference>
<dbReference type="GO" id="GO:1904262">
    <property type="term" value="P:negative regulation of TORC1 signaling"/>
    <property type="evidence" value="ECO:0007669"/>
    <property type="project" value="TreeGrafter"/>
</dbReference>
<proteinExistence type="inferred from homology"/>
<dbReference type="GO" id="GO:0010508">
    <property type="term" value="P:positive regulation of autophagy"/>
    <property type="evidence" value="ECO:0007669"/>
    <property type="project" value="TreeGrafter"/>
</dbReference>
<comment type="caution">
    <text evidence="4">The sequence shown here is derived from an EMBL/GenBank/DDBJ whole genome shotgun (WGS) entry which is preliminary data.</text>
</comment>
<organism evidence="4 5">
    <name type="scientific">Pomacea canaliculata</name>
    <name type="common">Golden apple snail</name>
    <dbReference type="NCBI Taxonomy" id="400727"/>
    <lineage>
        <taxon>Eukaryota</taxon>
        <taxon>Metazoa</taxon>
        <taxon>Spiralia</taxon>
        <taxon>Lophotrochozoa</taxon>
        <taxon>Mollusca</taxon>
        <taxon>Gastropoda</taxon>
        <taxon>Caenogastropoda</taxon>
        <taxon>Architaenioglossa</taxon>
        <taxon>Ampullarioidea</taxon>
        <taxon>Ampullariidae</taxon>
        <taxon>Pomacea</taxon>
    </lineage>
</organism>
<dbReference type="EMBL" id="PZQS01000004">
    <property type="protein sequence ID" value="PVD31334.1"/>
    <property type="molecule type" value="Genomic_DNA"/>
</dbReference>
<comment type="subcellular location">
    <subcellularLocation>
        <location evidence="2">Lysosome</location>
    </subcellularLocation>
</comment>
<dbReference type="GO" id="GO:1990130">
    <property type="term" value="C:GATOR1 complex"/>
    <property type="evidence" value="ECO:0007669"/>
    <property type="project" value="UniProtKB-UniRule"/>
</dbReference>
<comment type="similarity">
    <text evidence="1 2">Belongs to the NPR3 family.</text>
</comment>
<dbReference type="STRING" id="400727.A0A2T7PD41"/>
<dbReference type="Proteomes" id="UP000245119">
    <property type="component" value="Linkage Group LG4"/>
</dbReference>
<evidence type="ECO:0000256" key="2">
    <source>
        <dbReference type="RuleBase" id="RU368069"/>
    </source>
</evidence>
<dbReference type="PANTHER" id="PTHR13153:SF5">
    <property type="entry name" value="GATOR COMPLEX PROTEIN NPRL3"/>
    <property type="match status" value="1"/>
</dbReference>
<keyword evidence="2" id="KW-0458">Lysosome</keyword>
<dbReference type="GO" id="GO:0038202">
    <property type="term" value="P:TORC1 signaling"/>
    <property type="evidence" value="ECO:0007669"/>
    <property type="project" value="TreeGrafter"/>
</dbReference>
<protein>
    <recommendedName>
        <fullName evidence="2">GATOR complex protein NPRL3</fullName>
    </recommendedName>
    <alternativeName>
        <fullName evidence="2">Nitrogen permease regulator 3-like protein</fullName>
    </alternativeName>
</protein>
<dbReference type="GO" id="GO:0034198">
    <property type="term" value="P:cellular response to amino acid starvation"/>
    <property type="evidence" value="ECO:0007669"/>
    <property type="project" value="UniProtKB-UniRule"/>
</dbReference>